<dbReference type="EMBL" id="JBHTBJ010000015">
    <property type="protein sequence ID" value="MFC7276608.1"/>
    <property type="molecule type" value="Genomic_DNA"/>
</dbReference>
<gene>
    <name evidence="3" type="ORF">ACFQS1_21665</name>
</gene>
<dbReference type="CDD" id="cd02440">
    <property type="entry name" value="AdoMet_MTases"/>
    <property type="match status" value="1"/>
</dbReference>
<keyword evidence="3" id="KW-0489">Methyltransferase</keyword>
<dbReference type="SUPFAM" id="SSF53335">
    <property type="entry name" value="S-adenosyl-L-methionine-dependent methyltransferases"/>
    <property type="match status" value="1"/>
</dbReference>
<sequence length="247" mass="26049">MWEAATGRLLDRIGLAAGARCLDAGCGPGETMRLMALRVGPAGRVIGIDVDAALAADAQHMLHESGHRQCRAIAHDLTAYESVPGGPYDLVFARLLLFHLPERVAVLRRLWNAVAPGGHLLVQDYDLSTVATLPPSPALDEAGRLIFGTFGAAGCDIRAGTALPTLFAQAGVGTPDGTDVSGRVEAFGAGRRMVDSVLRSLVPAALGHGVATAREMESAMADLEADATRNPDRPMLWPLMIGAWKKR</sequence>
<evidence type="ECO:0000313" key="4">
    <source>
        <dbReference type="Proteomes" id="UP001596548"/>
    </source>
</evidence>
<dbReference type="PANTHER" id="PTHR43861:SF3">
    <property type="entry name" value="PUTATIVE (AFU_ORTHOLOGUE AFUA_2G14390)-RELATED"/>
    <property type="match status" value="1"/>
</dbReference>
<dbReference type="Proteomes" id="UP001596548">
    <property type="component" value="Unassembled WGS sequence"/>
</dbReference>
<feature type="domain" description="Methyltransferase" evidence="2">
    <location>
        <begin position="22"/>
        <end position="118"/>
    </location>
</feature>
<protein>
    <submittedName>
        <fullName evidence="3">Class I SAM-dependent methyltransferase</fullName>
    </submittedName>
</protein>
<keyword evidence="1" id="KW-0808">Transferase</keyword>
<dbReference type="InterPro" id="IPR041698">
    <property type="entry name" value="Methyltransf_25"/>
</dbReference>
<dbReference type="GO" id="GO:0008168">
    <property type="term" value="F:methyltransferase activity"/>
    <property type="evidence" value="ECO:0007669"/>
    <property type="project" value="UniProtKB-KW"/>
</dbReference>
<dbReference type="InterPro" id="IPR029063">
    <property type="entry name" value="SAM-dependent_MTases_sf"/>
</dbReference>
<evidence type="ECO:0000256" key="1">
    <source>
        <dbReference type="ARBA" id="ARBA00022679"/>
    </source>
</evidence>
<accession>A0ABW2HTW8</accession>
<dbReference type="Gene3D" id="3.40.50.150">
    <property type="entry name" value="Vaccinia Virus protein VP39"/>
    <property type="match status" value="1"/>
</dbReference>
<dbReference type="PANTHER" id="PTHR43861">
    <property type="entry name" value="TRANS-ACONITATE 2-METHYLTRANSFERASE-RELATED"/>
    <property type="match status" value="1"/>
</dbReference>
<reference evidence="4" key="1">
    <citation type="journal article" date="2019" name="Int. J. Syst. Evol. Microbiol.">
        <title>The Global Catalogue of Microorganisms (GCM) 10K type strain sequencing project: providing services to taxonomists for standard genome sequencing and annotation.</title>
        <authorList>
            <consortium name="The Broad Institute Genomics Platform"/>
            <consortium name="The Broad Institute Genome Sequencing Center for Infectious Disease"/>
            <person name="Wu L."/>
            <person name="Ma J."/>
        </authorList>
    </citation>
    <scope>NUCLEOTIDE SEQUENCE [LARGE SCALE GENOMIC DNA]</scope>
    <source>
        <strain evidence="4">XZYJT-10</strain>
    </source>
</reference>
<name>A0ABW2HTW8_9ACTN</name>
<dbReference type="Pfam" id="PF13649">
    <property type="entry name" value="Methyltransf_25"/>
    <property type="match status" value="1"/>
</dbReference>
<evidence type="ECO:0000313" key="3">
    <source>
        <dbReference type="EMBL" id="MFC7276608.1"/>
    </source>
</evidence>
<proteinExistence type="predicted"/>
<evidence type="ECO:0000259" key="2">
    <source>
        <dbReference type="Pfam" id="PF13649"/>
    </source>
</evidence>
<dbReference type="GO" id="GO:0032259">
    <property type="term" value="P:methylation"/>
    <property type="evidence" value="ECO:0007669"/>
    <property type="project" value="UniProtKB-KW"/>
</dbReference>
<keyword evidence="4" id="KW-1185">Reference proteome</keyword>
<dbReference type="RefSeq" id="WP_378971138.1">
    <property type="nucleotide sequence ID" value="NZ_JBHTBJ010000015.1"/>
</dbReference>
<comment type="caution">
    <text evidence="3">The sequence shown here is derived from an EMBL/GenBank/DDBJ whole genome shotgun (WGS) entry which is preliminary data.</text>
</comment>
<organism evidence="3 4">
    <name type="scientific">Paractinoplanes rhizophilus</name>
    <dbReference type="NCBI Taxonomy" id="1416877"/>
    <lineage>
        <taxon>Bacteria</taxon>
        <taxon>Bacillati</taxon>
        <taxon>Actinomycetota</taxon>
        <taxon>Actinomycetes</taxon>
        <taxon>Micromonosporales</taxon>
        <taxon>Micromonosporaceae</taxon>
        <taxon>Paractinoplanes</taxon>
    </lineage>
</organism>